<dbReference type="Pfam" id="PF00144">
    <property type="entry name" value="Beta-lactamase"/>
    <property type="match status" value="1"/>
</dbReference>
<dbReference type="InterPro" id="IPR001466">
    <property type="entry name" value="Beta-lactam-related"/>
</dbReference>
<name>A0A2Z4YEV9_RHILE</name>
<dbReference type="EMBL" id="CP030760">
    <property type="protein sequence ID" value="AXA39844.1"/>
    <property type="molecule type" value="Genomic_DNA"/>
</dbReference>
<dbReference type="PANTHER" id="PTHR43283">
    <property type="entry name" value="BETA-LACTAMASE-RELATED"/>
    <property type="match status" value="1"/>
</dbReference>
<dbReference type="PANTHER" id="PTHR43283:SF7">
    <property type="entry name" value="BETA-LACTAMASE-RELATED DOMAIN-CONTAINING PROTEIN"/>
    <property type="match status" value="1"/>
</dbReference>
<evidence type="ECO:0000259" key="1">
    <source>
        <dbReference type="Pfam" id="PF00144"/>
    </source>
</evidence>
<gene>
    <name evidence="2" type="ORF">DLJ82_2251</name>
</gene>
<dbReference type="RefSeq" id="WP_112905051.1">
    <property type="nucleotide sequence ID" value="NZ_CP030760.1"/>
</dbReference>
<evidence type="ECO:0000313" key="3">
    <source>
        <dbReference type="Proteomes" id="UP000251166"/>
    </source>
</evidence>
<sequence length="366" mass="40251">MISTTPAIANGKHTDWQIAATGETGFKSDPVTRFDDLAKSGKLSGVHGVVALRGGRIVFERYMDGDDMKWGESLENVKFGPETLHDIRSVTKSIVGLLYGIALAKGHVPALDTPIVAQFPEYADLGRDPERERITIRHALTMTLAMEWNENAPYTDPANSEIAMEQAPDRYRFILDRPILAKPGRGWIYSGGAVALVGKIIERGTGQSLPDFAKEVLFDPLGIDAMEWIRGQDGEPSAASGLRLSPRSMARIGQMILQDGHWEGDTVVPKPWLDESFQPAAIVDIGWPGMHYGYLWYLGEEAVTDKTGTYGERFIAAFGNGGQRLFVFPGFDFVLAITTGNYNSPDQWRAPAALLYNVFLPSLTDT</sequence>
<dbReference type="Gene3D" id="3.40.710.10">
    <property type="entry name" value="DD-peptidase/beta-lactamase superfamily"/>
    <property type="match status" value="1"/>
</dbReference>
<organism evidence="2 3">
    <name type="scientific">Rhizobium leguminosarum</name>
    <dbReference type="NCBI Taxonomy" id="384"/>
    <lineage>
        <taxon>Bacteria</taxon>
        <taxon>Pseudomonadati</taxon>
        <taxon>Pseudomonadota</taxon>
        <taxon>Alphaproteobacteria</taxon>
        <taxon>Hyphomicrobiales</taxon>
        <taxon>Rhizobiaceae</taxon>
        <taxon>Rhizobium/Agrobacterium group</taxon>
        <taxon>Rhizobium</taxon>
    </lineage>
</organism>
<reference evidence="2 3" key="1">
    <citation type="submission" date="2018-07" db="EMBL/GenBank/DDBJ databases">
        <title>Rhizobium leguminosarum strain:ATCC 14479 Genome sequencing and assembly.</title>
        <authorList>
            <person name="Chakraborty R."/>
        </authorList>
    </citation>
    <scope>NUCLEOTIDE SEQUENCE [LARGE SCALE GENOMIC DNA]</scope>
    <source>
        <strain evidence="2 3">ATCC 14479</strain>
    </source>
</reference>
<dbReference type="AlphaFoldDB" id="A0A2Z4YEV9"/>
<dbReference type="SUPFAM" id="SSF56601">
    <property type="entry name" value="beta-lactamase/transpeptidase-like"/>
    <property type="match status" value="1"/>
</dbReference>
<proteinExistence type="predicted"/>
<accession>A0A2Z4YEV9</accession>
<dbReference type="Proteomes" id="UP000251166">
    <property type="component" value="Chromosome"/>
</dbReference>
<protein>
    <submittedName>
        <fullName evidence="2">Beta-lactamase family protein</fullName>
    </submittedName>
</protein>
<feature type="domain" description="Beta-lactamase-related" evidence="1">
    <location>
        <begin position="38"/>
        <end position="343"/>
    </location>
</feature>
<dbReference type="InterPro" id="IPR012338">
    <property type="entry name" value="Beta-lactam/transpept-like"/>
</dbReference>
<dbReference type="InterPro" id="IPR050789">
    <property type="entry name" value="Diverse_Enzym_Activities"/>
</dbReference>
<evidence type="ECO:0000313" key="2">
    <source>
        <dbReference type="EMBL" id="AXA39844.1"/>
    </source>
</evidence>